<reference evidence="2 3" key="1">
    <citation type="submission" date="2014-11" db="EMBL/GenBank/DDBJ databases">
        <authorList>
            <person name="Zhu J."/>
            <person name="Qi W."/>
            <person name="Song R."/>
        </authorList>
    </citation>
    <scope>NUCLEOTIDE SEQUENCE [LARGE SCALE GENOMIC DNA]</scope>
</reference>
<feature type="compositionally biased region" description="Basic and acidic residues" evidence="1">
    <location>
        <begin position="236"/>
        <end position="245"/>
    </location>
</feature>
<dbReference type="AlphaFoldDB" id="A0A0G4GFS0"/>
<feature type="compositionally biased region" description="Acidic residues" evidence="1">
    <location>
        <begin position="183"/>
        <end position="205"/>
    </location>
</feature>
<name>A0A0G4GFS0_VITBC</name>
<feature type="compositionally biased region" description="Low complexity" evidence="1">
    <location>
        <begin position="214"/>
        <end position="227"/>
    </location>
</feature>
<accession>A0A0G4GFS0</accession>
<dbReference type="Proteomes" id="UP000041254">
    <property type="component" value="Unassembled WGS sequence"/>
</dbReference>
<dbReference type="VEuPathDB" id="CryptoDB:Vbra_17684"/>
<evidence type="ECO:0000313" key="2">
    <source>
        <dbReference type="EMBL" id="CEM28355.1"/>
    </source>
</evidence>
<feature type="compositionally biased region" description="Basic residues" evidence="1">
    <location>
        <begin position="163"/>
        <end position="179"/>
    </location>
</feature>
<protein>
    <submittedName>
        <fullName evidence="2">Uncharacterized protein</fullName>
    </submittedName>
</protein>
<dbReference type="EMBL" id="CDMY01000652">
    <property type="protein sequence ID" value="CEM28355.1"/>
    <property type="molecule type" value="Genomic_DNA"/>
</dbReference>
<gene>
    <name evidence="2" type="ORF">Vbra_17684</name>
</gene>
<keyword evidence="3" id="KW-1185">Reference proteome</keyword>
<feature type="region of interest" description="Disordered" evidence="1">
    <location>
        <begin position="92"/>
        <end position="280"/>
    </location>
</feature>
<sequence>MPRGGDDRPVHGYYVICEGLAGEVADDEEAEEKTARVQHFRSRKAAVDAVVLCLPGFRSRIEKAVRNKPPSREYAFTSGGSQRKVIMGPIMYEDENDEEEEEEEQGEVEDEEGMEQHDDEDLEDHMQHQHEEGEEAQEEEEEKPAPAKAKPKPRGGKAAAARVKGKAKPKGRPRKAKAKAKQEEEEEEQEYVEDEEHIAEEEEEGGEVRGRGRGQAAAAAAAAAASGPLPQKRRVPPADKEPEAPKKKKQAKLKAQEAAALDEYGMDEGEDERLRAAQQWAQGEAERQLMEGGKLSTVDAISATFRTRPKATAMSLSAVLRHTSEDVLREVLSAWGWAGGESVDDMDEKEIRKICTTHMQRLASEVPFVNKPHPKEPTRGLLEYLNKYFSKLAQYAQENLQQH</sequence>
<organism evidence="2 3">
    <name type="scientific">Vitrella brassicaformis (strain CCMP3155)</name>
    <dbReference type="NCBI Taxonomy" id="1169540"/>
    <lineage>
        <taxon>Eukaryota</taxon>
        <taxon>Sar</taxon>
        <taxon>Alveolata</taxon>
        <taxon>Colpodellida</taxon>
        <taxon>Vitrellaceae</taxon>
        <taxon>Vitrella</taxon>
    </lineage>
</organism>
<feature type="compositionally biased region" description="Acidic residues" evidence="1">
    <location>
        <begin position="132"/>
        <end position="142"/>
    </location>
</feature>
<feature type="compositionally biased region" description="Acidic residues" evidence="1">
    <location>
        <begin position="92"/>
        <end position="123"/>
    </location>
</feature>
<evidence type="ECO:0000256" key="1">
    <source>
        <dbReference type="SAM" id="MobiDB-lite"/>
    </source>
</evidence>
<evidence type="ECO:0000313" key="3">
    <source>
        <dbReference type="Proteomes" id="UP000041254"/>
    </source>
</evidence>
<dbReference type="InParanoid" id="A0A0G4GFS0"/>
<proteinExistence type="predicted"/>